<dbReference type="AlphaFoldDB" id="A0A1R3XKR9"/>
<dbReference type="OrthoDB" id="9777385at2"/>
<dbReference type="SUPFAM" id="SSF55031">
    <property type="entry name" value="Bacterial exopeptidase dimerisation domain"/>
    <property type="match status" value="1"/>
</dbReference>
<evidence type="ECO:0000313" key="5">
    <source>
        <dbReference type="Proteomes" id="UP000186997"/>
    </source>
</evidence>
<evidence type="ECO:0000313" key="4">
    <source>
        <dbReference type="EMBL" id="SIT92142.1"/>
    </source>
</evidence>
<evidence type="ECO:0000256" key="2">
    <source>
        <dbReference type="PIRSR" id="PIRSR005962-1"/>
    </source>
</evidence>
<evidence type="ECO:0000256" key="1">
    <source>
        <dbReference type="ARBA" id="ARBA00022801"/>
    </source>
</evidence>
<evidence type="ECO:0000259" key="3">
    <source>
        <dbReference type="Pfam" id="PF07687"/>
    </source>
</evidence>
<keyword evidence="1 4" id="KW-0378">Hydrolase</keyword>
<feature type="domain" description="Peptidase M20 dimerisation" evidence="3">
    <location>
        <begin position="188"/>
        <end position="280"/>
    </location>
</feature>
<dbReference type="InterPro" id="IPR017439">
    <property type="entry name" value="Amidohydrolase"/>
</dbReference>
<dbReference type="Gene3D" id="3.40.630.10">
    <property type="entry name" value="Zn peptidases"/>
    <property type="match status" value="1"/>
</dbReference>
<dbReference type="Proteomes" id="UP000186997">
    <property type="component" value="Unassembled WGS sequence"/>
</dbReference>
<feature type="binding site" evidence="2">
    <location>
        <position position="106"/>
    </location>
    <ligand>
        <name>Mn(2+)</name>
        <dbReference type="ChEBI" id="CHEBI:29035"/>
        <label>2</label>
    </ligand>
</feature>
<name>A0A1R3XKR9_9RHOB</name>
<dbReference type="Pfam" id="PF07687">
    <property type="entry name" value="M20_dimer"/>
    <property type="match status" value="1"/>
</dbReference>
<dbReference type="InterPro" id="IPR002933">
    <property type="entry name" value="Peptidase_M20"/>
</dbReference>
<dbReference type="GO" id="GO:0046872">
    <property type="term" value="F:metal ion binding"/>
    <property type="evidence" value="ECO:0007669"/>
    <property type="project" value="UniProtKB-KW"/>
</dbReference>
<organism evidence="4 5">
    <name type="scientific">Yoonia rosea</name>
    <dbReference type="NCBI Taxonomy" id="287098"/>
    <lineage>
        <taxon>Bacteria</taxon>
        <taxon>Pseudomonadati</taxon>
        <taxon>Pseudomonadota</taxon>
        <taxon>Alphaproteobacteria</taxon>
        <taxon>Rhodobacterales</taxon>
        <taxon>Paracoccaceae</taxon>
        <taxon>Yoonia</taxon>
    </lineage>
</organism>
<keyword evidence="2" id="KW-0464">Manganese</keyword>
<keyword evidence="5" id="KW-1185">Reference proteome</keyword>
<dbReference type="PIRSF" id="PIRSF005962">
    <property type="entry name" value="Pept_M20D_amidohydro"/>
    <property type="match status" value="1"/>
</dbReference>
<gene>
    <name evidence="4" type="ORF">SAMN05421665_3581</name>
</gene>
<reference evidence="5" key="1">
    <citation type="submission" date="2017-01" db="EMBL/GenBank/DDBJ databases">
        <authorList>
            <person name="Varghese N."/>
            <person name="Submissions S."/>
        </authorList>
    </citation>
    <scope>NUCLEOTIDE SEQUENCE [LARGE SCALE GENOMIC DNA]</scope>
    <source>
        <strain evidence="5">DSM 29591</strain>
    </source>
</reference>
<accession>A0A1R3XKR9</accession>
<comment type="cofactor">
    <cofactor evidence="2">
        <name>Mn(2+)</name>
        <dbReference type="ChEBI" id="CHEBI:29035"/>
    </cofactor>
    <text evidence="2">The Mn(2+) ion enhances activity.</text>
</comment>
<dbReference type="GO" id="GO:0050118">
    <property type="term" value="F:N-acetyldiaminopimelate deacetylase activity"/>
    <property type="evidence" value="ECO:0007669"/>
    <property type="project" value="UniProtKB-ARBA"/>
</dbReference>
<feature type="binding site" evidence="2">
    <location>
        <position position="360"/>
    </location>
    <ligand>
        <name>Mn(2+)</name>
        <dbReference type="ChEBI" id="CHEBI:29035"/>
        <label>2</label>
    </ligand>
</feature>
<feature type="binding site" evidence="2">
    <location>
        <position position="139"/>
    </location>
    <ligand>
        <name>Mn(2+)</name>
        <dbReference type="ChEBI" id="CHEBI:29035"/>
        <label>2</label>
    </ligand>
</feature>
<dbReference type="STRING" id="287098.SAMN05421665_3581"/>
<protein>
    <submittedName>
        <fullName evidence="4">Hippurate hydrolase</fullName>
    </submittedName>
</protein>
<dbReference type="FunFam" id="3.30.70.360:FF:000001">
    <property type="entry name" value="N-acetyldiaminopimelate deacetylase"/>
    <property type="match status" value="1"/>
</dbReference>
<dbReference type="GO" id="GO:0019877">
    <property type="term" value="P:diaminopimelate biosynthetic process"/>
    <property type="evidence" value="ECO:0007669"/>
    <property type="project" value="UniProtKB-ARBA"/>
</dbReference>
<proteinExistence type="predicted"/>
<dbReference type="SUPFAM" id="SSF53187">
    <property type="entry name" value="Zn-dependent exopeptidases"/>
    <property type="match status" value="1"/>
</dbReference>
<feature type="binding site" evidence="2">
    <location>
        <position position="104"/>
    </location>
    <ligand>
        <name>Mn(2+)</name>
        <dbReference type="ChEBI" id="CHEBI:29035"/>
        <label>2</label>
    </ligand>
</feature>
<dbReference type="NCBIfam" id="TIGR01891">
    <property type="entry name" value="amidohydrolases"/>
    <property type="match status" value="1"/>
</dbReference>
<dbReference type="EMBL" id="FTPR01000004">
    <property type="protein sequence ID" value="SIT92142.1"/>
    <property type="molecule type" value="Genomic_DNA"/>
</dbReference>
<dbReference type="RefSeq" id="WP_076661160.1">
    <property type="nucleotide sequence ID" value="NZ_FTPR01000004.1"/>
</dbReference>
<dbReference type="PANTHER" id="PTHR11014">
    <property type="entry name" value="PEPTIDASE M20 FAMILY MEMBER"/>
    <property type="match status" value="1"/>
</dbReference>
<dbReference type="Pfam" id="PF01546">
    <property type="entry name" value="Peptidase_M20"/>
    <property type="match status" value="1"/>
</dbReference>
<feature type="binding site" evidence="2">
    <location>
        <position position="165"/>
    </location>
    <ligand>
        <name>Mn(2+)</name>
        <dbReference type="ChEBI" id="CHEBI:29035"/>
        <label>2</label>
    </ligand>
</feature>
<dbReference type="PANTHER" id="PTHR11014:SF63">
    <property type="entry name" value="METALLOPEPTIDASE, PUTATIVE (AFU_ORTHOLOGUE AFUA_6G09600)-RELATED"/>
    <property type="match status" value="1"/>
</dbReference>
<dbReference type="InterPro" id="IPR036264">
    <property type="entry name" value="Bact_exopeptidase_dim_dom"/>
</dbReference>
<dbReference type="InterPro" id="IPR011650">
    <property type="entry name" value="Peptidase_M20_dimer"/>
</dbReference>
<dbReference type="CDD" id="cd05666">
    <property type="entry name" value="M20_Acy1-like"/>
    <property type="match status" value="1"/>
</dbReference>
<dbReference type="Gene3D" id="3.30.70.360">
    <property type="match status" value="1"/>
</dbReference>
<sequence length="391" mass="41725">MPIRNRLAEMHPQITAWRRDFHMHPELLYDTARTAGIVADKLRAFGCDEVVTGIGQTGVVGLIHGRTTASGRTIGLRADMDALPIIEATGAEYASTVHGKMHACGHDGHTAMLLGAAQYLAETRQFDGTVALIFQPAEEGGAGALAMVEDGMIDRFGISEIYGMHNSPLLPEGAFAIRSGPFYAAVDTFEIIVTGKGGHAARPNNVVDTTLAASALVMNLQSIVSRNTDPQQAAVVSVTSFRTESEAFNVIPETVTLRGTVRSFDEKVRGEILARIESVATLSAQTYGATAAFDWPEISYPVMANHEKETGFAAMAAQAVAGACDTQAPRTTGGEDFAYMLQACPGAYIQIGNGPSKGLHHPEYDFNDEIIPIGASYWATLAEQRLPAQDA</sequence>
<keyword evidence="2" id="KW-0479">Metal-binding</keyword>